<feature type="transmembrane region" description="Helical" evidence="6">
    <location>
        <begin position="161"/>
        <end position="178"/>
    </location>
</feature>
<feature type="transmembrane region" description="Helical" evidence="6">
    <location>
        <begin position="190"/>
        <end position="211"/>
    </location>
</feature>
<dbReference type="PANTHER" id="PTHR40277">
    <property type="entry name" value="BLL5419 PROTEIN"/>
    <property type="match status" value="1"/>
</dbReference>
<dbReference type="InterPro" id="IPR022791">
    <property type="entry name" value="L-PG_synthase/AglD"/>
</dbReference>
<organism evidence="7 8">
    <name type="scientific">Acidithiobacillus ferrooxidans (strain ATCC 23270 / DSM 14882 / CIP 104768 / NCIMB 8455)</name>
    <name type="common">Ferrobacillus ferrooxidans (strain ATCC 23270)</name>
    <dbReference type="NCBI Taxonomy" id="243159"/>
    <lineage>
        <taxon>Bacteria</taxon>
        <taxon>Pseudomonadati</taxon>
        <taxon>Pseudomonadota</taxon>
        <taxon>Acidithiobacillia</taxon>
        <taxon>Acidithiobacillales</taxon>
        <taxon>Acidithiobacillaceae</taxon>
        <taxon>Acidithiobacillus</taxon>
    </lineage>
</organism>
<evidence type="ECO:0000256" key="3">
    <source>
        <dbReference type="ARBA" id="ARBA00022692"/>
    </source>
</evidence>
<proteinExistence type="predicted"/>
<reference evidence="7 8" key="1">
    <citation type="journal article" date="2008" name="BMC Genomics">
        <title>Acidithiobacillus ferrooxidans metabolism: from genome sequence to industrial applications.</title>
        <authorList>
            <person name="Valdes J."/>
            <person name="Pedroso I."/>
            <person name="Quatrini R."/>
            <person name="Dodson R.J."/>
            <person name="Tettelin H."/>
            <person name="Blake R.II."/>
            <person name="Eisen J.A."/>
            <person name="Holmes D.S."/>
        </authorList>
    </citation>
    <scope>NUCLEOTIDE SEQUENCE [LARGE SCALE GENOMIC DNA]</scope>
    <source>
        <strain evidence="8">ATCC 23270 / DSM 14882 / CIP 104768 / NCIMB 8455</strain>
    </source>
</reference>
<dbReference type="EMBL" id="CP001219">
    <property type="protein sequence ID" value="ACK80343.1"/>
    <property type="molecule type" value="Genomic_DNA"/>
</dbReference>
<dbReference type="GO" id="GO:0005886">
    <property type="term" value="C:plasma membrane"/>
    <property type="evidence" value="ECO:0007669"/>
    <property type="project" value="UniProtKB-SubCell"/>
</dbReference>
<evidence type="ECO:0000256" key="4">
    <source>
        <dbReference type="ARBA" id="ARBA00022989"/>
    </source>
</evidence>
<gene>
    <name evidence="7" type="ordered locus">AFE_0577</name>
</gene>
<feature type="transmembrane region" description="Helical" evidence="6">
    <location>
        <begin position="318"/>
        <end position="340"/>
    </location>
</feature>
<evidence type="ECO:0000256" key="5">
    <source>
        <dbReference type="ARBA" id="ARBA00023136"/>
    </source>
</evidence>
<keyword evidence="8" id="KW-1185">Reference proteome</keyword>
<dbReference type="NCBIfam" id="TIGR00374">
    <property type="entry name" value="flippase-like domain"/>
    <property type="match status" value="1"/>
</dbReference>
<evidence type="ECO:0000313" key="8">
    <source>
        <dbReference type="Proteomes" id="UP000001362"/>
    </source>
</evidence>
<evidence type="ECO:0000313" key="7">
    <source>
        <dbReference type="EMBL" id="ACK80343.1"/>
    </source>
</evidence>
<keyword evidence="4 6" id="KW-1133">Transmembrane helix</keyword>
<dbReference type="eggNOG" id="COG0392">
    <property type="taxonomic scope" value="Bacteria"/>
</dbReference>
<feature type="transmembrane region" description="Helical" evidence="6">
    <location>
        <begin position="240"/>
        <end position="263"/>
    </location>
</feature>
<evidence type="ECO:0000256" key="6">
    <source>
        <dbReference type="SAM" id="Phobius"/>
    </source>
</evidence>
<keyword evidence="3 6" id="KW-0812">Transmembrane</keyword>
<protein>
    <submittedName>
        <fullName evidence="7">Membrane protein, putative</fullName>
    </submittedName>
</protein>
<dbReference type="Proteomes" id="UP000001362">
    <property type="component" value="Chromosome"/>
</dbReference>
<keyword evidence="2" id="KW-1003">Cell membrane</keyword>
<keyword evidence="5 6" id="KW-0472">Membrane</keyword>
<feature type="transmembrane region" description="Helical" evidence="6">
    <location>
        <begin position="79"/>
        <end position="98"/>
    </location>
</feature>
<dbReference type="HOGENOM" id="CLU_048072_2_1_6"/>
<name>B7J596_ACIF2</name>
<dbReference type="AlphaFoldDB" id="B7J596"/>
<comment type="subcellular location">
    <subcellularLocation>
        <location evidence="1">Cell membrane</location>
        <topology evidence="1">Multi-pass membrane protein</topology>
    </subcellularLocation>
</comment>
<feature type="transmembrane region" description="Helical" evidence="6">
    <location>
        <begin position="42"/>
        <end position="59"/>
    </location>
</feature>
<dbReference type="STRING" id="243159.AFE_0577"/>
<accession>B7J596</accession>
<evidence type="ECO:0000256" key="1">
    <source>
        <dbReference type="ARBA" id="ARBA00004651"/>
    </source>
</evidence>
<evidence type="ECO:0000256" key="2">
    <source>
        <dbReference type="ARBA" id="ARBA00022475"/>
    </source>
</evidence>
<feature type="transmembrane region" description="Helical" evidence="6">
    <location>
        <begin position="275"/>
        <end position="298"/>
    </location>
</feature>
<dbReference type="Pfam" id="PF03706">
    <property type="entry name" value="LPG_synthase_TM"/>
    <property type="match status" value="1"/>
</dbReference>
<dbReference type="PaxDb" id="243159-AFE_0577"/>
<sequence>MPHWQERDEDVCHSGPIWHRVAPSLDCKKLNMSKENKKHHTHWQLLLQIVFTVGILFWLLHNTNWQELGQRFADMRPLWFVAAVLSYAMNLSVSAIRWRIILMALERSAPMLWLLRLNWVGAYFNQILPGSVSGDVIRAWYTRHQTHSLPLALAAVFGDRFMGLGALIAIAAVAFVLGGERVGLLPQMGWTIGILVIAYVLIVFLILSPLLNFLEKFAGKLGEKLHDIRLGMGALLRHRLALSGTIVLSFVVQFFSILTFWLLARALGEAPDPVAVWVVWPVISLFLALPISFAGWGLREGLMVFYLSYLHMGHDQALALSLLLGFTVVLTSLPGALLWIGLHRHHQAPPDLKMPPASR</sequence>
<dbReference type="PANTHER" id="PTHR40277:SF1">
    <property type="entry name" value="BLL5419 PROTEIN"/>
    <property type="match status" value="1"/>
</dbReference>
<dbReference type="KEGG" id="afr:AFE_0577"/>